<evidence type="ECO:0000313" key="1">
    <source>
        <dbReference type="EMBL" id="KAF3810991.1"/>
    </source>
</evidence>
<name>A0A8H4CW80_COLGL</name>
<keyword evidence="2" id="KW-1185">Reference proteome</keyword>
<dbReference type="EMBL" id="WVTB01000009">
    <property type="protein sequence ID" value="KAF3810991.1"/>
    <property type="molecule type" value="Genomic_DNA"/>
</dbReference>
<accession>A0A8H4CW80</accession>
<protein>
    <submittedName>
        <fullName evidence="1">Uncharacterized protein</fullName>
    </submittedName>
</protein>
<organism evidence="1 2">
    <name type="scientific">Colletotrichum gloeosporioides</name>
    <name type="common">Anthracnose fungus</name>
    <name type="synonym">Glomerella cingulata</name>
    <dbReference type="NCBI Taxonomy" id="474922"/>
    <lineage>
        <taxon>Eukaryota</taxon>
        <taxon>Fungi</taxon>
        <taxon>Dikarya</taxon>
        <taxon>Ascomycota</taxon>
        <taxon>Pezizomycotina</taxon>
        <taxon>Sordariomycetes</taxon>
        <taxon>Hypocreomycetidae</taxon>
        <taxon>Glomerellales</taxon>
        <taxon>Glomerellaceae</taxon>
        <taxon>Colletotrichum</taxon>
        <taxon>Colletotrichum gloeosporioides species complex</taxon>
    </lineage>
</organism>
<reference evidence="1" key="2">
    <citation type="submission" date="2020-03" db="EMBL/GenBank/DDBJ databases">
        <authorList>
            <person name="Fu F.-F."/>
            <person name="Chen J."/>
        </authorList>
    </citation>
    <scope>NUCLEOTIDE SEQUENCE</scope>
    <source>
        <strain evidence="1">Lc1</strain>
    </source>
</reference>
<sequence length="126" mass="14186">MVHVRLAIEEAPSHDTYALNLPKKWPPVTRPTSQRPKRALQIYDTTLGSDDADHLKALAGKLCGRLNMCNSDEETHIDVWGMPLPLEAPDEDRVVKCHAHSTVEIVWRKIVSNGEFRVPPGKFVPQ</sequence>
<proteinExistence type="predicted"/>
<dbReference type="Proteomes" id="UP000613401">
    <property type="component" value="Unassembled WGS sequence"/>
</dbReference>
<comment type="caution">
    <text evidence="1">The sequence shown here is derived from an EMBL/GenBank/DDBJ whole genome shotgun (WGS) entry which is preliminary data.</text>
</comment>
<reference evidence="1" key="1">
    <citation type="journal article" date="2020" name="Phytopathology">
        <title>Genome sequence and comparative analysis of Colletotrichum gloeosporioides isolated from Liriodendron leaves.</title>
        <authorList>
            <person name="Fu F.F."/>
            <person name="Hao Z."/>
            <person name="Wang P."/>
            <person name="Lu Y."/>
            <person name="Xue L.J."/>
            <person name="Wei G."/>
            <person name="Tian Y."/>
            <person name="Baishi H."/>
            <person name="Xu H."/>
            <person name="Shi J."/>
            <person name="Cheng T."/>
            <person name="Wang G."/>
            <person name="Yi Y."/>
            <person name="Chen J."/>
        </authorList>
    </citation>
    <scope>NUCLEOTIDE SEQUENCE</scope>
    <source>
        <strain evidence="1">Lc1</strain>
    </source>
</reference>
<dbReference type="RefSeq" id="XP_045270150.1">
    <property type="nucleotide sequence ID" value="XM_045403247.1"/>
</dbReference>
<evidence type="ECO:0000313" key="2">
    <source>
        <dbReference type="Proteomes" id="UP000613401"/>
    </source>
</evidence>
<dbReference type="AlphaFoldDB" id="A0A8H4CW80"/>
<gene>
    <name evidence="1" type="ORF">GCG54_00003171</name>
</gene>
<dbReference type="GeneID" id="69010332"/>